<dbReference type="PANTHER" id="PTHR19229">
    <property type="entry name" value="ATP-BINDING CASSETTE TRANSPORTER SUBFAMILY A ABCA"/>
    <property type="match status" value="1"/>
</dbReference>
<dbReference type="eggNOG" id="KOG0059">
    <property type="taxonomic scope" value="Eukaryota"/>
</dbReference>
<dbReference type="GO" id="GO:0016020">
    <property type="term" value="C:membrane"/>
    <property type="evidence" value="ECO:0007669"/>
    <property type="project" value="UniProtKB-SubCell"/>
</dbReference>
<evidence type="ECO:0000256" key="6">
    <source>
        <dbReference type="ARBA" id="ARBA00022741"/>
    </source>
</evidence>
<dbReference type="GO" id="GO:0016887">
    <property type="term" value="F:ATP hydrolysis activity"/>
    <property type="evidence" value="ECO:0007669"/>
    <property type="project" value="InterPro"/>
</dbReference>
<sequence length="1402" mass="160801">MPSLFVLQTKTIVKKNFLYLVRKKSEFFKELAVPLISALVIYAGKPQEVQDSEAVQKTLDMMSNMTKLMLPLYLPTAITGFAKKHLISFVQEKHERFKETQKIMGLTQQAYITGWLITSYLKMISIAIITIFALYISGYAGEGFGMISLNFCIYLIASVHQTFAISTVFSSPKLAGEIGTFILTLTPLLYYYITYGTHVSDAVYMLLCLLPQTAISFAVLGGTSGGDDVMSNSYSKNVATYMLLFDVFFYLFLYFYLDEVIPNEYGISRSPFFIFSKKYWKNILFKNSRNKQAQTYFENYNSFTHHEQDEEQRAINHTENKNGGDFLIEMRKGFGNTPNESYMVSLRSEDNPQNGDSFHHLNTNHNQVSLDINSMQQVEDKSSAKYHQQLKQNQTLFSPIQIINLKKQFGQMFAVDGIQLNLYESQILCLLGHNGAGKTTTISLLTGLLEKTSGSIKIFGEELEADLDQARQEMGLCTQKDVLYDDMTVTEHLEFIASIKGMQGNQLKKEVEYIISQVGLQAEREKLANNLSGGNKRKLSLGMALTGGSKIIFLDEPTSGMDPVSRQQIWKILEKQRHKRAIILTTHHLDEAERLADRIAIMSKGQLLAVGTSEFIKQKFGVGYHLTLSCKNPDNNELFEKDKQRLIEFIVQNINGAKHNVQSSKDTLKFVLPFTSLNQYSQVLEKIENMHYLNINLQINSLEDAYVKMGLEDEQSQSKSTTDLSSNYNDNIQKPRAIFESPSYSFLNQLIAMFMRQHYMTMRNWSAILMILLPIAFNLLGVYVAKHFLDNIEDFLKLGDDKELRNTMNSEIFPIKMYFLQIFIVQAYSMNSSIYINTPVLEREFQLKYALNVMGCRPLPYWLGTLAYDYLVYLLTFLIFHYSVHTIKVEFITPYLTPIFYIMSWFGLALITFCYVCGFLFKNSNQAFKSFPIITFFVSYSIPWIVLQITRGSYPKLFSFFQYIFLYTSPFLALEKAFENVDVNNRGSLLSKADIRSNQVYDRWQDYCKVMLFQAILFLTITMIIEKFQYSVANQQSNKKFQPPRYETLDEGVKKEINRVNSPQNSDPIKVKQIFKEYPNGFQAVKGTTFGVEKGQIFGLLGPNGAGKSTTFNIITANIPKSSGQVQLNGKEISENKTSYFCDIGVCPQQDCLWEYLLPSEHLRLFGRVKGLKGKSLDDMVEYYIKAMQLESFKVRSANLSGGNKRKLCVANSLIASPSLQFFDEPSTGLDPIAKRYLWRCLKDNLTIKDSSIVLTTHSLQEAEDLCHKVGIQVNGEFVCLDTLQNLKNQKGEGYKINIKLVNQPERNHEEIHSHVRSLYPEAKIQNENDKNYQDYIIYLVPYEGFVFSKTFSLLYHTLKEQNKIEDFSITQSSLEDIFIYYSKFQIQPRNEQAQNNQISPS</sequence>
<dbReference type="InterPro" id="IPR013525">
    <property type="entry name" value="ABC2_TM"/>
</dbReference>
<dbReference type="Proteomes" id="UP000009168">
    <property type="component" value="Unassembled WGS sequence"/>
</dbReference>
<name>I7M0V8_TETTS</name>
<reference evidence="13" key="1">
    <citation type="journal article" date="2006" name="PLoS Biol.">
        <title>Macronuclear genome sequence of the ciliate Tetrahymena thermophila, a model eukaryote.</title>
        <authorList>
            <person name="Eisen J.A."/>
            <person name="Coyne R.S."/>
            <person name="Wu M."/>
            <person name="Wu D."/>
            <person name="Thiagarajan M."/>
            <person name="Wortman J.R."/>
            <person name="Badger J.H."/>
            <person name="Ren Q."/>
            <person name="Amedeo P."/>
            <person name="Jones K.M."/>
            <person name="Tallon L.J."/>
            <person name="Delcher A.L."/>
            <person name="Salzberg S.L."/>
            <person name="Silva J.C."/>
            <person name="Haas B.J."/>
            <person name="Majoros W.H."/>
            <person name="Farzad M."/>
            <person name="Carlton J.M."/>
            <person name="Smith R.K. Jr."/>
            <person name="Garg J."/>
            <person name="Pearlman R.E."/>
            <person name="Karrer K.M."/>
            <person name="Sun L."/>
            <person name="Manning G."/>
            <person name="Elde N.C."/>
            <person name="Turkewitz A.P."/>
            <person name="Asai D.J."/>
            <person name="Wilkes D.E."/>
            <person name="Wang Y."/>
            <person name="Cai H."/>
            <person name="Collins K."/>
            <person name="Stewart B.A."/>
            <person name="Lee S.R."/>
            <person name="Wilamowska K."/>
            <person name="Weinberg Z."/>
            <person name="Ruzzo W.L."/>
            <person name="Wloga D."/>
            <person name="Gaertig J."/>
            <person name="Frankel J."/>
            <person name="Tsao C.-C."/>
            <person name="Gorovsky M.A."/>
            <person name="Keeling P.J."/>
            <person name="Waller R.F."/>
            <person name="Patron N.J."/>
            <person name="Cherry J.M."/>
            <person name="Stover N.A."/>
            <person name="Krieger C.J."/>
            <person name="del Toro C."/>
            <person name="Ryder H.F."/>
            <person name="Williamson S.C."/>
            <person name="Barbeau R.A."/>
            <person name="Hamilton E.P."/>
            <person name="Orias E."/>
        </authorList>
    </citation>
    <scope>NUCLEOTIDE SEQUENCE [LARGE SCALE GENOMIC DNA]</scope>
    <source>
        <strain evidence="13">SB210</strain>
    </source>
</reference>
<dbReference type="CDD" id="cd03263">
    <property type="entry name" value="ABC_subfamily_A"/>
    <property type="match status" value="2"/>
</dbReference>
<feature type="domain" description="ABC transporter" evidence="11">
    <location>
        <begin position="400"/>
        <end position="629"/>
    </location>
</feature>
<keyword evidence="3" id="KW-0813">Transport</keyword>
<feature type="transmembrane region" description="Helical" evidence="10">
    <location>
        <begin position="818"/>
        <end position="838"/>
    </location>
</feature>
<keyword evidence="9 10" id="KW-0472">Membrane</keyword>
<dbReference type="InterPro" id="IPR003439">
    <property type="entry name" value="ABC_transporter-like_ATP-bd"/>
</dbReference>
<feature type="transmembrane region" description="Helical" evidence="10">
    <location>
        <begin position="147"/>
        <end position="168"/>
    </location>
</feature>
<evidence type="ECO:0000256" key="9">
    <source>
        <dbReference type="ARBA" id="ARBA00023136"/>
    </source>
</evidence>
<evidence type="ECO:0000256" key="7">
    <source>
        <dbReference type="ARBA" id="ARBA00022840"/>
    </source>
</evidence>
<keyword evidence="4 10" id="KW-0812">Transmembrane</keyword>
<comment type="similarity">
    <text evidence="2">Belongs to the ABC transporter superfamily. ABCA family.</text>
</comment>
<dbReference type="SUPFAM" id="SSF52540">
    <property type="entry name" value="P-loop containing nucleoside triphosphate hydrolases"/>
    <property type="match status" value="2"/>
</dbReference>
<organism evidence="12 13">
    <name type="scientific">Tetrahymena thermophila (strain SB210)</name>
    <dbReference type="NCBI Taxonomy" id="312017"/>
    <lineage>
        <taxon>Eukaryota</taxon>
        <taxon>Sar</taxon>
        <taxon>Alveolata</taxon>
        <taxon>Ciliophora</taxon>
        <taxon>Intramacronucleata</taxon>
        <taxon>Oligohymenophorea</taxon>
        <taxon>Hymenostomatida</taxon>
        <taxon>Tetrahymenina</taxon>
        <taxon>Tetrahymenidae</taxon>
        <taxon>Tetrahymena</taxon>
    </lineage>
</organism>
<feature type="transmembrane region" description="Helical" evidence="10">
    <location>
        <begin position="933"/>
        <end position="951"/>
    </location>
</feature>
<dbReference type="Pfam" id="PF00005">
    <property type="entry name" value="ABC_tran"/>
    <property type="match status" value="2"/>
</dbReference>
<dbReference type="FunFam" id="3.40.50.300:FF:000298">
    <property type="entry name" value="ATP-binding cassette sub-family A member 12"/>
    <property type="match status" value="1"/>
</dbReference>
<dbReference type="Gene3D" id="3.40.50.300">
    <property type="entry name" value="P-loop containing nucleotide triphosphate hydrolases"/>
    <property type="match status" value="2"/>
</dbReference>
<evidence type="ECO:0000313" key="12">
    <source>
        <dbReference type="EMBL" id="EAR91029.2"/>
    </source>
</evidence>
<dbReference type="KEGG" id="tet:TTHERM_00146350"/>
<dbReference type="InParanoid" id="I7M0V8"/>
<keyword evidence="13" id="KW-1185">Reference proteome</keyword>
<dbReference type="GO" id="GO:0140359">
    <property type="term" value="F:ABC-type transporter activity"/>
    <property type="evidence" value="ECO:0007669"/>
    <property type="project" value="InterPro"/>
</dbReference>
<evidence type="ECO:0000256" key="3">
    <source>
        <dbReference type="ARBA" id="ARBA00022448"/>
    </source>
</evidence>
<feature type="transmembrane region" description="Helical" evidence="10">
    <location>
        <begin position="204"/>
        <end position="226"/>
    </location>
</feature>
<comment type="subcellular location">
    <subcellularLocation>
        <location evidence="1">Membrane</location>
        <topology evidence="1">Multi-pass membrane protein</topology>
    </subcellularLocation>
</comment>
<keyword evidence="6" id="KW-0547">Nucleotide-binding</keyword>
<evidence type="ECO:0000256" key="4">
    <source>
        <dbReference type="ARBA" id="ARBA00022692"/>
    </source>
</evidence>
<dbReference type="PROSITE" id="PS50893">
    <property type="entry name" value="ABC_TRANSPORTER_2"/>
    <property type="match status" value="2"/>
</dbReference>
<dbReference type="FunFam" id="3.40.50.300:FF:000335">
    <property type="entry name" value="ATP binding cassette subfamily A member 5"/>
    <property type="match status" value="1"/>
</dbReference>
<protein>
    <submittedName>
        <fullName evidence="12">ABC transporter family protein</fullName>
    </submittedName>
</protein>
<dbReference type="GO" id="GO:0005319">
    <property type="term" value="F:lipid transporter activity"/>
    <property type="evidence" value="ECO:0007669"/>
    <property type="project" value="TreeGrafter"/>
</dbReference>
<evidence type="ECO:0000256" key="5">
    <source>
        <dbReference type="ARBA" id="ARBA00022737"/>
    </source>
</evidence>
<dbReference type="InterPro" id="IPR003593">
    <property type="entry name" value="AAA+_ATPase"/>
</dbReference>
<accession>I7M0V8</accession>
<feature type="domain" description="ABC transporter" evidence="11">
    <location>
        <begin position="1069"/>
        <end position="1300"/>
    </location>
</feature>
<dbReference type="RefSeq" id="XP_001011274.2">
    <property type="nucleotide sequence ID" value="XM_001011274.2"/>
</dbReference>
<keyword evidence="8 10" id="KW-1133">Transmembrane helix</keyword>
<dbReference type="Pfam" id="PF12698">
    <property type="entry name" value="ABC2_membrane_3"/>
    <property type="match status" value="1"/>
</dbReference>
<dbReference type="SMART" id="SM00382">
    <property type="entry name" value="AAA"/>
    <property type="match status" value="2"/>
</dbReference>
<feature type="transmembrane region" description="Helical" evidence="10">
    <location>
        <begin position="765"/>
        <end position="785"/>
    </location>
</feature>
<feature type="transmembrane region" description="Helical" evidence="10">
    <location>
        <begin position="238"/>
        <end position="257"/>
    </location>
</feature>
<feature type="transmembrane region" description="Helical" evidence="10">
    <location>
        <begin position="110"/>
        <end position="135"/>
    </location>
</feature>
<dbReference type="PANTHER" id="PTHR19229:SF36">
    <property type="entry name" value="ATP-BINDING CASSETTE SUB-FAMILY A MEMBER 2"/>
    <property type="match status" value="1"/>
</dbReference>
<dbReference type="EMBL" id="GG662793">
    <property type="protein sequence ID" value="EAR91029.2"/>
    <property type="molecule type" value="Genomic_DNA"/>
</dbReference>
<feature type="transmembrane region" description="Helical" evidence="10">
    <location>
        <begin position="174"/>
        <end position="192"/>
    </location>
</feature>
<evidence type="ECO:0000313" key="13">
    <source>
        <dbReference type="Proteomes" id="UP000009168"/>
    </source>
</evidence>
<dbReference type="PROSITE" id="PS00211">
    <property type="entry name" value="ABC_TRANSPORTER_1"/>
    <property type="match status" value="2"/>
</dbReference>
<dbReference type="InterPro" id="IPR027417">
    <property type="entry name" value="P-loop_NTPase"/>
</dbReference>
<evidence type="ECO:0000256" key="2">
    <source>
        <dbReference type="ARBA" id="ARBA00008869"/>
    </source>
</evidence>
<evidence type="ECO:0000256" key="8">
    <source>
        <dbReference type="ARBA" id="ARBA00022989"/>
    </source>
</evidence>
<proteinExistence type="inferred from homology"/>
<dbReference type="GO" id="GO:0005524">
    <property type="term" value="F:ATP binding"/>
    <property type="evidence" value="ECO:0007669"/>
    <property type="project" value="UniProtKB-KW"/>
</dbReference>
<feature type="transmembrane region" description="Helical" evidence="10">
    <location>
        <begin position="859"/>
        <end position="880"/>
    </location>
</feature>
<dbReference type="InterPro" id="IPR017871">
    <property type="entry name" value="ABC_transporter-like_CS"/>
</dbReference>
<keyword evidence="5" id="KW-0677">Repeat</keyword>
<gene>
    <name evidence="12" type="ORF">TTHERM_00146350</name>
</gene>
<dbReference type="GeneID" id="7840156"/>
<dbReference type="OrthoDB" id="311765at2759"/>
<feature type="transmembrane region" description="Helical" evidence="10">
    <location>
        <begin position="900"/>
        <end position="921"/>
    </location>
</feature>
<keyword evidence="7" id="KW-0067">ATP-binding</keyword>
<evidence type="ECO:0000256" key="1">
    <source>
        <dbReference type="ARBA" id="ARBA00004141"/>
    </source>
</evidence>
<evidence type="ECO:0000256" key="10">
    <source>
        <dbReference type="SAM" id="Phobius"/>
    </source>
</evidence>
<dbReference type="InterPro" id="IPR026082">
    <property type="entry name" value="ABCA"/>
</dbReference>
<evidence type="ECO:0000259" key="11">
    <source>
        <dbReference type="PROSITE" id="PS50893"/>
    </source>
</evidence>